<dbReference type="RefSeq" id="WP_215924198.1">
    <property type="nucleotide sequence ID" value="NZ_JAHKNI010000029.1"/>
</dbReference>
<protein>
    <recommendedName>
        <fullName evidence="4">DUF2721 domain-containing protein</fullName>
    </recommendedName>
</protein>
<feature type="transmembrane region" description="Helical" evidence="1">
    <location>
        <begin position="6"/>
        <end position="28"/>
    </location>
</feature>
<feature type="transmembrane region" description="Helical" evidence="1">
    <location>
        <begin position="110"/>
        <end position="130"/>
    </location>
</feature>
<sequence length="169" mass="18958">MDWLNLLVPPVVGACMAGVVTLLAALVGPGTYRGWRIKKLLDLVKDLDRHQFPGQRAVLLDQVRCLATQMAAIYKVPQEWRLLMVSYLLYGALAGSTFALISLASSASGMFLLLGSIVVVILISVTYVAMKPAQEALNYVKFHRAEFIRRGLPESYELPPRPRPWWFRK</sequence>
<name>A0ABS6BD55_9NOCA</name>
<accession>A0ABS6BD55</accession>
<gene>
    <name evidence="2" type="ORF">KO481_41930</name>
</gene>
<evidence type="ECO:0000313" key="3">
    <source>
        <dbReference type="Proteomes" id="UP000733379"/>
    </source>
</evidence>
<evidence type="ECO:0000313" key="2">
    <source>
        <dbReference type="EMBL" id="MBU3068063.1"/>
    </source>
</evidence>
<keyword evidence="1" id="KW-0812">Transmembrane</keyword>
<comment type="caution">
    <text evidence="2">The sequence shown here is derived from an EMBL/GenBank/DDBJ whole genome shotgun (WGS) entry which is preliminary data.</text>
</comment>
<keyword evidence="1" id="KW-1133">Transmembrane helix</keyword>
<keyword evidence="1" id="KW-0472">Membrane</keyword>
<keyword evidence="3" id="KW-1185">Reference proteome</keyword>
<evidence type="ECO:0000256" key="1">
    <source>
        <dbReference type="SAM" id="Phobius"/>
    </source>
</evidence>
<dbReference type="Proteomes" id="UP000733379">
    <property type="component" value="Unassembled WGS sequence"/>
</dbReference>
<evidence type="ECO:0008006" key="4">
    <source>
        <dbReference type="Google" id="ProtNLM"/>
    </source>
</evidence>
<reference evidence="2 3" key="1">
    <citation type="submission" date="2021-06" db="EMBL/GenBank/DDBJ databases">
        <title>Actinomycetes sequencing.</title>
        <authorList>
            <person name="Shan Q."/>
        </authorList>
    </citation>
    <scope>NUCLEOTIDE SEQUENCE [LARGE SCALE GENOMIC DNA]</scope>
    <source>
        <strain evidence="2 3">NEAU-G5</strain>
    </source>
</reference>
<organism evidence="2 3">
    <name type="scientific">Nocardia albiluteola</name>
    <dbReference type="NCBI Taxonomy" id="2842303"/>
    <lineage>
        <taxon>Bacteria</taxon>
        <taxon>Bacillati</taxon>
        <taxon>Actinomycetota</taxon>
        <taxon>Actinomycetes</taxon>
        <taxon>Mycobacteriales</taxon>
        <taxon>Nocardiaceae</taxon>
        <taxon>Nocardia</taxon>
    </lineage>
</organism>
<feature type="transmembrane region" description="Helical" evidence="1">
    <location>
        <begin position="82"/>
        <end position="104"/>
    </location>
</feature>
<proteinExistence type="predicted"/>
<dbReference type="EMBL" id="JAHKNI010000029">
    <property type="protein sequence ID" value="MBU3068063.1"/>
    <property type="molecule type" value="Genomic_DNA"/>
</dbReference>